<dbReference type="KEGG" id="ccot:CCAX7_46940"/>
<protein>
    <submittedName>
        <fullName evidence="5">RNA polymerase sigma factor</fullName>
    </submittedName>
</protein>
<dbReference type="AlphaFoldDB" id="A0A402CQD9"/>
<reference evidence="5 6" key="1">
    <citation type="journal article" date="2019" name="Int. J. Syst. Evol. Microbiol.">
        <title>Capsulimonas corticalis gen. nov., sp. nov., an aerobic capsulated bacterium, of a novel bacterial order, Capsulimonadales ord. nov., of the class Armatimonadia of the phylum Armatimonadetes.</title>
        <authorList>
            <person name="Li J."/>
            <person name="Kudo C."/>
            <person name="Tonouchi A."/>
        </authorList>
    </citation>
    <scope>NUCLEOTIDE SEQUENCE [LARGE SCALE GENOMIC DNA]</scope>
    <source>
        <strain evidence="5 6">AX-7</strain>
    </source>
</reference>
<dbReference type="EMBL" id="AP025739">
    <property type="protein sequence ID" value="BDI32643.1"/>
    <property type="molecule type" value="Genomic_DNA"/>
</dbReference>
<keyword evidence="4" id="KW-0804">Transcription</keyword>
<dbReference type="InterPro" id="IPR036388">
    <property type="entry name" value="WH-like_DNA-bd_sf"/>
</dbReference>
<evidence type="ECO:0000256" key="1">
    <source>
        <dbReference type="ARBA" id="ARBA00010641"/>
    </source>
</evidence>
<evidence type="ECO:0000313" key="5">
    <source>
        <dbReference type="EMBL" id="BDI32643.1"/>
    </source>
</evidence>
<dbReference type="GO" id="GO:0016987">
    <property type="term" value="F:sigma factor activity"/>
    <property type="evidence" value="ECO:0007669"/>
    <property type="project" value="UniProtKB-KW"/>
</dbReference>
<proteinExistence type="inferred from homology"/>
<sequence>MQPAASSRMSLSIISAPRLDPDVALVRQFRATGNPAVFETLFKKYQAPVFHLVYRMVNGEEAYDLTQEVFYKALRALPAFKGNCKFSTWLFTIAKNTCLNHIRENKRRDEVEDFSLNEETPQGESGRDVPDEDADVSRIVEIRELQRVVDKVLSQLTPEQRLLLTLRDFQQLSYEEIVEITELSLVNVKSKLHRARLAFKQKFQPYLGLISPDLGTNSDR</sequence>
<dbReference type="NCBIfam" id="TIGR02937">
    <property type="entry name" value="sigma70-ECF"/>
    <property type="match status" value="1"/>
</dbReference>
<name>A0A402CQD9_9BACT</name>
<dbReference type="OrthoDB" id="9798255at2"/>
<dbReference type="InterPro" id="IPR039425">
    <property type="entry name" value="RNA_pol_sigma-70-like"/>
</dbReference>
<dbReference type="PANTHER" id="PTHR43133">
    <property type="entry name" value="RNA POLYMERASE ECF-TYPE SIGMA FACTO"/>
    <property type="match status" value="1"/>
</dbReference>
<dbReference type="Gene3D" id="1.10.1740.10">
    <property type="match status" value="1"/>
</dbReference>
<evidence type="ECO:0000256" key="2">
    <source>
        <dbReference type="ARBA" id="ARBA00023015"/>
    </source>
</evidence>
<dbReference type="PANTHER" id="PTHR43133:SF53">
    <property type="entry name" value="ECF RNA POLYMERASE SIGMA-E FACTOR"/>
    <property type="match status" value="1"/>
</dbReference>
<keyword evidence="2" id="KW-0805">Transcription regulation</keyword>
<gene>
    <name evidence="5" type="ORF">CCAX7_46940</name>
</gene>
<dbReference type="Pfam" id="PF04542">
    <property type="entry name" value="Sigma70_r2"/>
    <property type="match status" value="1"/>
</dbReference>
<dbReference type="SUPFAM" id="SSF88946">
    <property type="entry name" value="Sigma2 domain of RNA polymerase sigma factors"/>
    <property type="match status" value="1"/>
</dbReference>
<dbReference type="InterPro" id="IPR014284">
    <property type="entry name" value="RNA_pol_sigma-70_dom"/>
</dbReference>
<dbReference type="Pfam" id="PF08281">
    <property type="entry name" value="Sigma70_r4_2"/>
    <property type="match status" value="1"/>
</dbReference>
<dbReference type="Gene3D" id="1.10.10.10">
    <property type="entry name" value="Winged helix-like DNA-binding domain superfamily/Winged helix DNA-binding domain"/>
    <property type="match status" value="1"/>
</dbReference>
<dbReference type="InterPro" id="IPR013325">
    <property type="entry name" value="RNA_pol_sigma_r2"/>
</dbReference>
<dbReference type="GO" id="GO:0006352">
    <property type="term" value="P:DNA-templated transcription initiation"/>
    <property type="evidence" value="ECO:0007669"/>
    <property type="project" value="InterPro"/>
</dbReference>
<accession>A0A402CQD9</accession>
<dbReference type="InterPro" id="IPR013324">
    <property type="entry name" value="RNA_pol_sigma_r3/r4-like"/>
</dbReference>
<dbReference type="Proteomes" id="UP000287394">
    <property type="component" value="Chromosome"/>
</dbReference>
<evidence type="ECO:0000256" key="4">
    <source>
        <dbReference type="ARBA" id="ARBA00023163"/>
    </source>
</evidence>
<keyword evidence="3" id="KW-0731">Sigma factor</keyword>
<dbReference type="CDD" id="cd06171">
    <property type="entry name" value="Sigma70_r4"/>
    <property type="match status" value="1"/>
</dbReference>
<organism evidence="5 6">
    <name type="scientific">Capsulimonas corticalis</name>
    <dbReference type="NCBI Taxonomy" id="2219043"/>
    <lineage>
        <taxon>Bacteria</taxon>
        <taxon>Bacillati</taxon>
        <taxon>Armatimonadota</taxon>
        <taxon>Armatimonadia</taxon>
        <taxon>Capsulimonadales</taxon>
        <taxon>Capsulimonadaceae</taxon>
        <taxon>Capsulimonas</taxon>
    </lineage>
</organism>
<dbReference type="GO" id="GO:0003677">
    <property type="term" value="F:DNA binding"/>
    <property type="evidence" value="ECO:0007669"/>
    <property type="project" value="InterPro"/>
</dbReference>
<keyword evidence="6" id="KW-1185">Reference proteome</keyword>
<dbReference type="InterPro" id="IPR013249">
    <property type="entry name" value="RNA_pol_sigma70_r4_t2"/>
</dbReference>
<dbReference type="SUPFAM" id="SSF88659">
    <property type="entry name" value="Sigma3 and sigma4 domains of RNA polymerase sigma factors"/>
    <property type="match status" value="1"/>
</dbReference>
<evidence type="ECO:0000313" key="6">
    <source>
        <dbReference type="Proteomes" id="UP000287394"/>
    </source>
</evidence>
<evidence type="ECO:0000256" key="3">
    <source>
        <dbReference type="ARBA" id="ARBA00023082"/>
    </source>
</evidence>
<dbReference type="InterPro" id="IPR007627">
    <property type="entry name" value="RNA_pol_sigma70_r2"/>
</dbReference>
<comment type="similarity">
    <text evidence="1">Belongs to the sigma-70 factor family. ECF subfamily.</text>
</comment>